<dbReference type="AlphaFoldDB" id="A0A3P3W6I6"/>
<keyword evidence="2" id="KW-1185">Reference proteome</keyword>
<name>A0A3P3W6I6_9FLAO</name>
<reference evidence="1 2" key="1">
    <citation type="submission" date="2018-11" db="EMBL/GenBank/DDBJ databases">
        <title>Flavobacterium sp. nov., YIM 102600 draft genome.</title>
        <authorList>
            <person name="Li G."/>
            <person name="Jiang Y."/>
        </authorList>
    </citation>
    <scope>NUCLEOTIDE SEQUENCE [LARGE SCALE GENOMIC DNA]</scope>
    <source>
        <strain evidence="1 2">YIM 102600</strain>
    </source>
</reference>
<protein>
    <submittedName>
        <fullName evidence="1">Uncharacterized protein</fullName>
    </submittedName>
</protein>
<dbReference type="EMBL" id="RQVR01000010">
    <property type="protein sequence ID" value="RRJ90801.1"/>
    <property type="molecule type" value="Genomic_DNA"/>
</dbReference>
<dbReference type="Proteomes" id="UP000271937">
    <property type="component" value="Unassembled WGS sequence"/>
</dbReference>
<sequence>MEKESVVERLIEAGYTTNFTLDKDCLYCSNTCNTYMLTSFDVDQETGFTEDGVIKKIRAVSSQEYGIKGYYLF</sequence>
<proteinExistence type="predicted"/>
<dbReference type="RefSeq" id="WP_125012948.1">
    <property type="nucleotide sequence ID" value="NZ_RQVR01000010.1"/>
</dbReference>
<organism evidence="1 2">
    <name type="scientific">Flavobacterium macacae</name>
    <dbReference type="NCBI Taxonomy" id="2488993"/>
    <lineage>
        <taxon>Bacteria</taxon>
        <taxon>Pseudomonadati</taxon>
        <taxon>Bacteroidota</taxon>
        <taxon>Flavobacteriia</taxon>
        <taxon>Flavobacteriales</taxon>
        <taxon>Flavobacteriaceae</taxon>
        <taxon>Flavobacterium</taxon>
    </lineage>
</organism>
<comment type="caution">
    <text evidence="1">The sequence shown here is derived from an EMBL/GenBank/DDBJ whole genome shotgun (WGS) entry which is preliminary data.</text>
</comment>
<dbReference type="OrthoDB" id="797774at2"/>
<evidence type="ECO:0000313" key="1">
    <source>
        <dbReference type="EMBL" id="RRJ90801.1"/>
    </source>
</evidence>
<accession>A0A3P3W6I6</accession>
<gene>
    <name evidence="1" type="ORF">EG849_10025</name>
</gene>
<evidence type="ECO:0000313" key="2">
    <source>
        <dbReference type="Proteomes" id="UP000271937"/>
    </source>
</evidence>